<dbReference type="Pfam" id="PF01547">
    <property type="entry name" value="SBP_bac_1"/>
    <property type="match status" value="1"/>
</dbReference>
<feature type="domain" description="HTH gntR-type" evidence="8">
    <location>
        <begin position="11"/>
        <end position="79"/>
    </location>
</feature>
<dbReference type="InterPro" id="IPR036390">
    <property type="entry name" value="WH_DNA-bd_sf"/>
</dbReference>
<evidence type="ECO:0000313" key="9">
    <source>
        <dbReference type="EMBL" id="PYI53778.1"/>
    </source>
</evidence>
<dbReference type="InterPro" id="IPR000524">
    <property type="entry name" value="Tscrpt_reg_HTH_GntR"/>
</dbReference>
<evidence type="ECO:0000256" key="6">
    <source>
        <dbReference type="ARBA" id="ARBA00023125"/>
    </source>
</evidence>
<organism evidence="9 10">
    <name type="scientific">Paenibacillus flagellatus</name>
    <dbReference type="NCBI Taxonomy" id="2211139"/>
    <lineage>
        <taxon>Bacteria</taxon>
        <taxon>Bacillati</taxon>
        <taxon>Bacillota</taxon>
        <taxon>Bacilli</taxon>
        <taxon>Bacillales</taxon>
        <taxon>Paenibacillaceae</taxon>
        <taxon>Paenibacillus</taxon>
    </lineage>
</organism>
<dbReference type="Gene3D" id="1.10.10.10">
    <property type="entry name" value="Winged helix-like DNA-binding domain superfamily/Winged helix DNA-binding domain"/>
    <property type="match status" value="1"/>
</dbReference>
<keyword evidence="5" id="KW-0805">Transcription regulation</keyword>
<evidence type="ECO:0000256" key="1">
    <source>
        <dbReference type="ARBA" id="ARBA00004196"/>
    </source>
</evidence>
<keyword evidence="4" id="KW-0732">Signal</keyword>
<dbReference type="InterPro" id="IPR050490">
    <property type="entry name" value="Bact_solute-bd_prot1"/>
</dbReference>
<dbReference type="SUPFAM" id="SSF46785">
    <property type="entry name" value="Winged helix' DNA-binding domain"/>
    <property type="match status" value="1"/>
</dbReference>
<dbReference type="GO" id="GO:0030313">
    <property type="term" value="C:cell envelope"/>
    <property type="evidence" value="ECO:0007669"/>
    <property type="project" value="UniProtKB-SubCell"/>
</dbReference>
<evidence type="ECO:0000259" key="8">
    <source>
        <dbReference type="PROSITE" id="PS50949"/>
    </source>
</evidence>
<gene>
    <name evidence="9" type="ORF">DLM86_14540</name>
</gene>
<keyword evidence="7" id="KW-0804">Transcription</keyword>
<evidence type="ECO:0000313" key="10">
    <source>
        <dbReference type="Proteomes" id="UP000247476"/>
    </source>
</evidence>
<dbReference type="EMBL" id="QJVJ01000006">
    <property type="protein sequence ID" value="PYI53778.1"/>
    <property type="molecule type" value="Genomic_DNA"/>
</dbReference>
<dbReference type="PANTHER" id="PTHR43649">
    <property type="entry name" value="ARABINOSE-BINDING PROTEIN-RELATED"/>
    <property type="match status" value="1"/>
</dbReference>
<keyword evidence="6" id="KW-0238">DNA-binding</keyword>
<dbReference type="RefSeq" id="WP_110840766.1">
    <property type="nucleotide sequence ID" value="NZ_QJVJ01000006.1"/>
</dbReference>
<comment type="subcellular location">
    <subcellularLocation>
        <location evidence="1">Cell envelope</location>
    </subcellularLocation>
</comment>
<dbReference type="PROSITE" id="PS50949">
    <property type="entry name" value="HTH_GNTR"/>
    <property type="match status" value="1"/>
</dbReference>
<sequence>MTERISRRTFAERLDQMVRELRGRILDGTYAEGDFLPAESALAMRFRLSNNSVRKGLETLVAEGLIVKIDKVGSRVIPGTARPTTTITIACSPSIARDTDFQRLLDDFHLIHPSIRVAPVAANPAGDALGGTYPEFIRNAVDDESVDLFTVNHMHFRELAESGFLHVAEPLPPDGRMYRFLNEAFAIDGRTYVLPLVFSPVVLCYNKDHFAEAGLPEPDSGWTWDDLVDAAARLTVPGKRHGFHFFQVSENRWPLFVLQGGGTFGERDGDAPIGRSGGEDRLERLLEGVRLCGDILRNRDVFPNYWPESEPEASRLFAEGRISMQLATYHSLNDLKDAGVRYDISPVPNPAGRPPATLLVAIGLLASARTKRKEEVRLFLDYAASRRAQEHIRAHTLSIPAMKAVAESPEPETGAKLNRPARFPLFREIIPSYRLHAQLGLPMRQFEPLRRELMLYWSGMLDEPGLAERLRKL</sequence>
<dbReference type="CDD" id="cd07377">
    <property type="entry name" value="WHTH_GntR"/>
    <property type="match status" value="1"/>
</dbReference>
<keyword evidence="10" id="KW-1185">Reference proteome</keyword>
<evidence type="ECO:0000256" key="5">
    <source>
        <dbReference type="ARBA" id="ARBA00023015"/>
    </source>
</evidence>
<dbReference type="Gene3D" id="3.40.190.10">
    <property type="entry name" value="Periplasmic binding protein-like II"/>
    <property type="match status" value="1"/>
</dbReference>
<dbReference type="AlphaFoldDB" id="A0A2V5K3H0"/>
<keyword evidence="3" id="KW-0813">Transport</keyword>
<dbReference type="Proteomes" id="UP000247476">
    <property type="component" value="Unassembled WGS sequence"/>
</dbReference>
<dbReference type="Pfam" id="PF00392">
    <property type="entry name" value="GntR"/>
    <property type="match status" value="1"/>
</dbReference>
<evidence type="ECO:0000256" key="3">
    <source>
        <dbReference type="ARBA" id="ARBA00022448"/>
    </source>
</evidence>
<dbReference type="GO" id="GO:0003677">
    <property type="term" value="F:DNA binding"/>
    <property type="evidence" value="ECO:0007669"/>
    <property type="project" value="UniProtKB-KW"/>
</dbReference>
<accession>A0A2V5K3H0</accession>
<dbReference type="SMART" id="SM00345">
    <property type="entry name" value="HTH_GNTR"/>
    <property type="match status" value="1"/>
</dbReference>
<proteinExistence type="inferred from homology"/>
<dbReference type="SUPFAM" id="SSF53850">
    <property type="entry name" value="Periplasmic binding protein-like II"/>
    <property type="match status" value="1"/>
</dbReference>
<evidence type="ECO:0000256" key="4">
    <source>
        <dbReference type="ARBA" id="ARBA00022729"/>
    </source>
</evidence>
<dbReference type="InterPro" id="IPR036388">
    <property type="entry name" value="WH-like_DNA-bd_sf"/>
</dbReference>
<dbReference type="PANTHER" id="PTHR43649:SF31">
    <property type="entry name" value="SN-GLYCEROL-3-PHOSPHATE-BINDING PERIPLASMIC PROTEIN UGPB"/>
    <property type="match status" value="1"/>
</dbReference>
<comment type="similarity">
    <text evidence="2">Belongs to the bacterial solute-binding protein 1 family.</text>
</comment>
<protein>
    <submittedName>
        <fullName evidence="9">GntR family transcriptional regulator</fullName>
    </submittedName>
</protein>
<reference evidence="9 10" key="1">
    <citation type="submission" date="2018-05" db="EMBL/GenBank/DDBJ databases">
        <title>Paenibacillus flagellatus sp. nov., isolated from selenium mineral soil.</title>
        <authorList>
            <person name="Dai X."/>
        </authorList>
    </citation>
    <scope>NUCLEOTIDE SEQUENCE [LARGE SCALE GENOMIC DNA]</scope>
    <source>
        <strain evidence="9 10">DXL2</strain>
    </source>
</reference>
<comment type="caution">
    <text evidence="9">The sequence shown here is derived from an EMBL/GenBank/DDBJ whole genome shotgun (WGS) entry which is preliminary data.</text>
</comment>
<dbReference type="InterPro" id="IPR006059">
    <property type="entry name" value="SBP"/>
</dbReference>
<evidence type="ECO:0000256" key="7">
    <source>
        <dbReference type="ARBA" id="ARBA00023163"/>
    </source>
</evidence>
<dbReference type="GO" id="GO:0003700">
    <property type="term" value="F:DNA-binding transcription factor activity"/>
    <property type="evidence" value="ECO:0007669"/>
    <property type="project" value="InterPro"/>
</dbReference>
<evidence type="ECO:0000256" key="2">
    <source>
        <dbReference type="ARBA" id="ARBA00008520"/>
    </source>
</evidence>
<dbReference type="OrthoDB" id="2374506at2"/>
<name>A0A2V5K3H0_9BACL</name>